<feature type="domain" description="Peptidase S8/S53" evidence="7">
    <location>
        <begin position="158"/>
        <end position="363"/>
    </location>
</feature>
<dbReference type="InterPro" id="IPR036852">
    <property type="entry name" value="Peptidase_S8/S53_dom_sf"/>
</dbReference>
<evidence type="ECO:0000256" key="1">
    <source>
        <dbReference type="ARBA" id="ARBA00011073"/>
    </source>
</evidence>
<evidence type="ECO:0000313" key="8">
    <source>
        <dbReference type="EMBL" id="KAF2430943.1"/>
    </source>
</evidence>
<sequence>MLSSILLFLLPLCAFAANSVDKENDVAANPQEFVVLYQHDAESHGPRVATANKFNIPANDIVTAVDFGNGYLGFTAVLPPARAAEIERDATTLAVTRNTLDSIKLTDVKDIQLNPANYGLARIRTCAYIVDTGVTDSCENEFGDRLVQKANVIAGEGFKDGIGHGTHVAGPNLVFGSDRRGSNPDALMEAVAFILDDVKNVTTHATCPRGIIVNLSLGIDAQDSPTGAALLNDLTSMMIDATDPAINVFVAAGNEDKPASFLSPANTPGACTIGNIDRQDSIHRGTYWSDVYPNLGASCYGSTGKLWAPGTDILSTWPVNTWTPDTDLGYGPFSNFGSYDTGTSMAAPLVAGVAATILATNSSSFNTISLCQYLQDIATQGSLQNSDIPEFADRGANFNLIAYNGFGE</sequence>
<organism evidence="8 9">
    <name type="scientific">Tothia fuscella</name>
    <dbReference type="NCBI Taxonomy" id="1048955"/>
    <lineage>
        <taxon>Eukaryota</taxon>
        <taxon>Fungi</taxon>
        <taxon>Dikarya</taxon>
        <taxon>Ascomycota</taxon>
        <taxon>Pezizomycotina</taxon>
        <taxon>Dothideomycetes</taxon>
        <taxon>Pleosporomycetidae</taxon>
        <taxon>Venturiales</taxon>
        <taxon>Cylindrosympodiaceae</taxon>
        <taxon>Tothia</taxon>
    </lineage>
</organism>
<dbReference type="PRINTS" id="PR00723">
    <property type="entry name" value="SUBTILISIN"/>
</dbReference>
<dbReference type="PROSITE" id="PS00138">
    <property type="entry name" value="SUBTILASE_SER"/>
    <property type="match status" value="1"/>
</dbReference>
<dbReference type="GO" id="GO:0004252">
    <property type="term" value="F:serine-type endopeptidase activity"/>
    <property type="evidence" value="ECO:0007669"/>
    <property type="project" value="UniProtKB-UniRule"/>
</dbReference>
<accession>A0A9P4TZI1</accession>
<dbReference type="Gene3D" id="3.40.50.200">
    <property type="entry name" value="Peptidase S8/S53 domain"/>
    <property type="match status" value="1"/>
</dbReference>
<feature type="chain" id="PRO_5040289951" evidence="6">
    <location>
        <begin position="17"/>
        <end position="408"/>
    </location>
</feature>
<comment type="similarity">
    <text evidence="1 5">Belongs to the peptidase S8 family.</text>
</comment>
<evidence type="ECO:0000256" key="2">
    <source>
        <dbReference type="ARBA" id="ARBA00022670"/>
    </source>
</evidence>
<keyword evidence="6" id="KW-0732">Signal</keyword>
<dbReference type="InterPro" id="IPR050131">
    <property type="entry name" value="Peptidase_S8_subtilisin-like"/>
</dbReference>
<dbReference type="EMBL" id="MU007035">
    <property type="protein sequence ID" value="KAF2430943.1"/>
    <property type="molecule type" value="Genomic_DNA"/>
</dbReference>
<keyword evidence="4 5" id="KW-0720">Serine protease</keyword>
<evidence type="ECO:0000256" key="3">
    <source>
        <dbReference type="ARBA" id="ARBA00022801"/>
    </source>
</evidence>
<dbReference type="OrthoDB" id="206201at2759"/>
<dbReference type="InterPro" id="IPR000209">
    <property type="entry name" value="Peptidase_S8/S53_dom"/>
</dbReference>
<keyword evidence="2 5" id="KW-0645">Protease</keyword>
<feature type="active site" description="Charge relay system" evidence="5">
    <location>
        <position position="344"/>
    </location>
</feature>
<proteinExistence type="inferred from homology"/>
<dbReference type="Pfam" id="PF00082">
    <property type="entry name" value="Peptidase_S8"/>
    <property type="match status" value="1"/>
</dbReference>
<dbReference type="PANTHER" id="PTHR43806:SF11">
    <property type="entry name" value="CEREVISIN-RELATED"/>
    <property type="match status" value="1"/>
</dbReference>
<dbReference type="InterPro" id="IPR015500">
    <property type="entry name" value="Peptidase_S8_subtilisin-rel"/>
</dbReference>
<name>A0A9P4TZI1_9PEZI</name>
<feature type="active site" description="Charge relay system" evidence="5">
    <location>
        <position position="164"/>
    </location>
</feature>
<keyword evidence="3 5" id="KW-0378">Hydrolase</keyword>
<gene>
    <name evidence="8" type="ORF">EJ08DRAFT_713925</name>
</gene>
<dbReference type="PROSITE" id="PS51892">
    <property type="entry name" value="SUBTILASE"/>
    <property type="match status" value="1"/>
</dbReference>
<keyword evidence="9" id="KW-1185">Reference proteome</keyword>
<evidence type="ECO:0000256" key="6">
    <source>
        <dbReference type="SAM" id="SignalP"/>
    </source>
</evidence>
<dbReference type="GO" id="GO:0006508">
    <property type="term" value="P:proteolysis"/>
    <property type="evidence" value="ECO:0007669"/>
    <property type="project" value="UniProtKB-KW"/>
</dbReference>
<comment type="caution">
    <text evidence="8">The sequence shown here is derived from an EMBL/GenBank/DDBJ whole genome shotgun (WGS) entry which is preliminary data.</text>
</comment>
<feature type="signal peptide" evidence="6">
    <location>
        <begin position="1"/>
        <end position="16"/>
    </location>
</feature>
<dbReference type="AlphaFoldDB" id="A0A9P4TZI1"/>
<evidence type="ECO:0000256" key="5">
    <source>
        <dbReference type="PROSITE-ProRule" id="PRU01240"/>
    </source>
</evidence>
<reference evidence="8" key="1">
    <citation type="journal article" date="2020" name="Stud. Mycol.">
        <title>101 Dothideomycetes genomes: a test case for predicting lifestyles and emergence of pathogens.</title>
        <authorList>
            <person name="Haridas S."/>
            <person name="Albert R."/>
            <person name="Binder M."/>
            <person name="Bloem J."/>
            <person name="Labutti K."/>
            <person name="Salamov A."/>
            <person name="Andreopoulos B."/>
            <person name="Baker S."/>
            <person name="Barry K."/>
            <person name="Bills G."/>
            <person name="Bluhm B."/>
            <person name="Cannon C."/>
            <person name="Castanera R."/>
            <person name="Culley D."/>
            <person name="Daum C."/>
            <person name="Ezra D."/>
            <person name="Gonzalez J."/>
            <person name="Henrissat B."/>
            <person name="Kuo A."/>
            <person name="Liang C."/>
            <person name="Lipzen A."/>
            <person name="Lutzoni F."/>
            <person name="Magnuson J."/>
            <person name="Mondo S."/>
            <person name="Nolan M."/>
            <person name="Ohm R."/>
            <person name="Pangilinan J."/>
            <person name="Park H.-J."/>
            <person name="Ramirez L."/>
            <person name="Alfaro M."/>
            <person name="Sun H."/>
            <person name="Tritt A."/>
            <person name="Yoshinaga Y."/>
            <person name="Zwiers L.-H."/>
            <person name="Turgeon B."/>
            <person name="Goodwin S."/>
            <person name="Spatafora J."/>
            <person name="Crous P."/>
            <person name="Grigoriev I."/>
        </authorList>
    </citation>
    <scope>NUCLEOTIDE SEQUENCE</scope>
    <source>
        <strain evidence="8">CBS 130266</strain>
    </source>
</reference>
<dbReference type="Proteomes" id="UP000800235">
    <property type="component" value="Unassembled WGS sequence"/>
</dbReference>
<evidence type="ECO:0000313" key="9">
    <source>
        <dbReference type="Proteomes" id="UP000800235"/>
    </source>
</evidence>
<dbReference type="PANTHER" id="PTHR43806">
    <property type="entry name" value="PEPTIDASE S8"/>
    <property type="match status" value="1"/>
</dbReference>
<dbReference type="SUPFAM" id="SSF52743">
    <property type="entry name" value="Subtilisin-like"/>
    <property type="match status" value="1"/>
</dbReference>
<evidence type="ECO:0000256" key="4">
    <source>
        <dbReference type="ARBA" id="ARBA00022825"/>
    </source>
</evidence>
<dbReference type="InterPro" id="IPR023828">
    <property type="entry name" value="Peptidase_S8_Ser-AS"/>
</dbReference>
<feature type="active site" description="Charge relay system" evidence="5">
    <location>
        <position position="131"/>
    </location>
</feature>
<evidence type="ECO:0000259" key="7">
    <source>
        <dbReference type="Pfam" id="PF00082"/>
    </source>
</evidence>
<protein>
    <submittedName>
        <fullName evidence="8">Subtilisin-like protein</fullName>
    </submittedName>
</protein>